<dbReference type="EMBL" id="BAAASK010000026">
    <property type="protein sequence ID" value="GAA2698098.1"/>
    <property type="molecule type" value="Genomic_DNA"/>
</dbReference>
<evidence type="ECO:0000259" key="2">
    <source>
        <dbReference type="Pfam" id="PF19053"/>
    </source>
</evidence>
<dbReference type="InterPro" id="IPR024962">
    <property type="entry name" value="YukD-like"/>
</dbReference>
<evidence type="ECO:0000313" key="3">
    <source>
        <dbReference type="EMBL" id="GAA2698098.1"/>
    </source>
</evidence>
<feature type="transmembrane region" description="Helical" evidence="1">
    <location>
        <begin position="401"/>
        <end position="419"/>
    </location>
</feature>
<feature type="transmembrane region" description="Helical" evidence="1">
    <location>
        <begin position="215"/>
        <end position="235"/>
    </location>
</feature>
<dbReference type="InterPro" id="IPR044049">
    <property type="entry name" value="EccD_transm"/>
</dbReference>
<feature type="transmembrane region" description="Helical" evidence="1">
    <location>
        <begin position="342"/>
        <end position="363"/>
    </location>
</feature>
<dbReference type="RefSeq" id="WP_319123579.1">
    <property type="nucleotide sequence ID" value="NZ_BAAASK010000026.1"/>
</dbReference>
<evidence type="ECO:0000256" key="1">
    <source>
        <dbReference type="SAM" id="Phobius"/>
    </source>
</evidence>
<accession>A0ABN3TCH3</accession>
<feature type="transmembrane region" description="Helical" evidence="1">
    <location>
        <begin position="312"/>
        <end position="336"/>
    </location>
</feature>
<protein>
    <recommendedName>
        <fullName evidence="2">EccD-like transmembrane domain-containing protein</fullName>
    </recommendedName>
</protein>
<proteinExistence type="predicted"/>
<sequence>MDEDCRITVVGGRRQVDLALPVHASITTYAGTLADLCGERITGHSMPPAWSLGPPVGEPFAPERTLFELGVVDGQILHLRDVIADEFEEPAVHDVTEEVEEVTEGLFERLWSPRARVLAVMLTGLGWLVALLVVIQVGGRLSTVVRTEISAVAGVVLAALAWVAGERKWPVPRPLREALGLAAVPLMALAGWAPGAGLWAEGTGGAAGHASRGGFGVAGLAVGALAGALLAQVAVAGVTTAVVLAAVAAAAVAAAFVAVIGADGTQAAAVVAVTAFVLLTLAPPWVSRLVAFSCRRAEARRDPEEERDDEGVLAAAVRTATTALVVWTWVLSAVLVAALVPLAASDSVSAAALAGCLSLALLLRAGGARLAAEVVPAGVAGAVGLFTLALVGGDRSGSADWTAPAGVGLAAVALLAYGFRHLMRRVEVPHRPRSRWLGTVSSLLAGTAVGLAVAVFGVYGWFIELGQRL</sequence>
<reference evidence="3 4" key="1">
    <citation type="journal article" date="2019" name="Int. J. Syst. Evol. Microbiol.">
        <title>The Global Catalogue of Microorganisms (GCM) 10K type strain sequencing project: providing services to taxonomists for standard genome sequencing and annotation.</title>
        <authorList>
            <consortium name="The Broad Institute Genomics Platform"/>
            <consortium name="The Broad Institute Genome Sequencing Center for Infectious Disease"/>
            <person name="Wu L."/>
            <person name="Ma J."/>
        </authorList>
    </citation>
    <scope>NUCLEOTIDE SEQUENCE [LARGE SCALE GENOMIC DNA]</scope>
    <source>
        <strain evidence="3 4">JCM 4531</strain>
    </source>
</reference>
<feature type="transmembrane region" description="Helical" evidence="1">
    <location>
        <begin position="149"/>
        <end position="165"/>
    </location>
</feature>
<evidence type="ECO:0000313" key="4">
    <source>
        <dbReference type="Proteomes" id="UP001499989"/>
    </source>
</evidence>
<feature type="transmembrane region" description="Helical" evidence="1">
    <location>
        <begin position="440"/>
        <end position="463"/>
    </location>
</feature>
<keyword evidence="1" id="KW-0472">Membrane</keyword>
<feature type="transmembrane region" description="Helical" evidence="1">
    <location>
        <begin position="370"/>
        <end position="389"/>
    </location>
</feature>
<dbReference type="Proteomes" id="UP001499989">
    <property type="component" value="Unassembled WGS sequence"/>
</dbReference>
<dbReference type="Pfam" id="PF19053">
    <property type="entry name" value="EccD"/>
    <property type="match status" value="1"/>
</dbReference>
<keyword evidence="1" id="KW-0812">Transmembrane</keyword>
<keyword evidence="4" id="KW-1185">Reference proteome</keyword>
<comment type="caution">
    <text evidence="3">The sequence shown here is derived from an EMBL/GenBank/DDBJ whole genome shotgun (WGS) entry which is preliminary data.</text>
</comment>
<feature type="transmembrane region" description="Helical" evidence="1">
    <location>
        <begin position="268"/>
        <end position="291"/>
    </location>
</feature>
<dbReference type="Pfam" id="PF08817">
    <property type="entry name" value="YukD"/>
    <property type="match status" value="1"/>
</dbReference>
<feature type="transmembrane region" description="Helical" evidence="1">
    <location>
        <begin position="242"/>
        <end position="262"/>
    </location>
</feature>
<feature type="domain" description="EccD-like transmembrane" evidence="2">
    <location>
        <begin position="116"/>
        <end position="464"/>
    </location>
</feature>
<gene>
    <name evidence="3" type="ORF">GCM10010310_63240</name>
</gene>
<feature type="transmembrane region" description="Helical" evidence="1">
    <location>
        <begin position="177"/>
        <end position="195"/>
    </location>
</feature>
<dbReference type="Gene3D" id="3.10.20.90">
    <property type="entry name" value="Phosphatidylinositol 3-kinase Catalytic Subunit, Chain A, domain 1"/>
    <property type="match status" value="1"/>
</dbReference>
<keyword evidence="1" id="KW-1133">Transmembrane helix</keyword>
<organism evidence="3 4">
    <name type="scientific">Streptomyces violaceolatus</name>
    <dbReference type="NCBI Taxonomy" id="67378"/>
    <lineage>
        <taxon>Bacteria</taxon>
        <taxon>Bacillati</taxon>
        <taxon>Actinomycetota</taxon>
        <taxon>Actinomycetes</taxon>
        <taxon>Kitasatosporales</taxon>
        <taxon>Streptomycetaceae</taxon>
        <taxon>Streptomyces</taxon>
        <taxon>Streptomyces violaceoruber group</taxon>
    </lineage>
</organism>
<feature type="transmembrane region" description="Helical" evidence="1">
    <location>
        <begin position="117"/>
        <end position="137"/>
    </location>
</feature>
<name>A0ABN3TCH3_9ACTN</name>